<reference evidence="3" key="1">
    <citation type="submission" date="2016-11" db="UniProtKB">
        <authorList>
            <consortium name="WormBaseParasite"/>
        </authorList>
    </citation>
    <scope>IDENTIFICATION</scope>
</reference>
<evidence type="ECO:0000313" key="3">
    <source>
        <dbReference type="WBParaSite" id="MhA1_Contig1403.frz3.gene7"/>
    </source>
</evidence>
<sequence length="186" mass="21821">MSLKDAEAEEDIIYQAIFSPFGIIEASNNPHIEVYLTIYYLHLEISEEEKLTSQECLTLLSNIELNQNTSMPNIPFYHYYYYNINPFINNDINQQLIQKLEQFIINPYFINLIVRENENLEQREYLNGNIVNYYYLPNGISVVPQMHTGLFITIHNQCMTIINEHNAGQSGGHREGSGRRRRRGRN</sequence>
<accession>A0A1I8B667</accession>
<proteinExistence type="predicted"/>
<dbReference type="AlphaFoldDB" id="A0A1I8B667"/>
<name>A0A1I8B667_MELHA</name>
<keyword evidence="2" id="KW-1185">Reference proteome</keyword>
<dbReference type="Proteomes" id="UP000095281">
    <property type="component" value="Unplaced"/>
</dbReference>
<evidence type="ECO:0000256" key="1">
    <source>
        <dbReference type="SAM" id="MobiDB-lite"/>
    </source>
</evidence>
<evidence type="ECO:0000313" key="2">
    <source>
        <dbReference type="Proteomes" id="UP000095281"/>
    </source>
</evidence>
<feature type="region of interest" description="Disordered" evidence="1">
    <location>
        <begin position="165"/>
        <end position="186"/>
    </location>
</feature>
<organism evidence="2 3">
    <name type="scientific">Meloidogyne hapla</name>
    <name type="common">Root-knot nematode worm</name>
    <dbReference type="NCBI Taxonomy" id="6305"/>
    <lineage>
        <taxon>Eukaryota</taxon>
        <taxon>Metazoa</taxon>
        <taxon>Ecdysozoa</taxon>
        <taxon>Nematoda</taxon>
        <taxon>Chromadorea</taxon>
        <taxon>Rhabditida</taxon>
        <taxon>Tylenchina</taxon>
        <taxon>Tylenchomorpha</taxon>
        <taxon>Tylenchoidea</taxon>
        <taxon>Meloidogynidae</taxon>
        <taxon>Meloidogyninae</taxon>
        <taxon>Meloidogyne</taxon>
    </lineage>
</organism>
<dbReference type="WBParaSite" id="MhA1_Contig1403.frz3.gene7">
    <property type="protein sequence ID" value="MhA1_Contig1403.frz3.gene7"/>
    <property type="gene ID" value="MhA1_Contig1403.frz3.gene7"/>
</dbReference>
<protein>
    <submittedName>
        <fullName evidence="3">Uncharacterized protein</fullName>
    </submittedName>
</protein>